<dbReference type="AlphaFoldDB" id="A0A6C0FBV8"/>
<dbReference type="Pfam" id="PF08519">
    <property type="entry name" value="RFC1"/>
    <property type="match status" value="1"/>
</dbReference>
<dbReference type="GO" id="GO:0003677">
    <property type="term" value="F:DNA binding"/>
    <property type="evidence" value="ECO:0007669"/>
    <property type="project" value="InterPro"/>
</dbReference>
<dbReference type="Gene3D" id="1.20.272.10">
    <property type="match status" value="1"/>
</dbReference>
<feature type="domain" description="DNA replication factor RFC1 C-terminal" evidence="3">
    <location>
        <begin position="245"/>
        <end position="317"/>
    </location>
</feature>
<proteinExistence type="inferred from homology"/>
<dbReference type="GO" id="GO:0005524">
    <property type="term" value="F:ATP binding"/>
    <property type="evidence" value="ECO:0007669"/>
    <property type="project" value="InterPro"/>
</dbReference>
<reference evidence="4" key="1">
    <citation type="journal article" date="2020" name="Nature">
        <title>Giant virus diversity and host interactions through global metagenomics.</title>
        <authorList>
            <person name="Schulz F."/>
            <person name="Roux S."/>
            <person name="Paez-Espino D."/>
            <person name="Jungbluth S."/>
            <person name="Walsh D.A."/>
            <person name="Denef V.J."/>
            <person name="McMahon K.D."/>
            <person name="Konstantinidis K.T."/>
            <person name="Eloe-Fadrosh E.A."/>
            <person name="Kyrpides N.C."/>
            <person name="Woyke T."/>
        </authorList>
    </citation>
    <scope>NUCLEOTIDE SEQUENCE</scope>
    <source>
        <strain evidence="4">GVMAG-S-ERX555967-131</strain>
    </source>
</reference>
<evidence type="ECO:0000313" key="4">
    <source>
        <dbReference type="EMBL" id="QHT37380.1"/>
    </source>
</evidence>
<dbReference type="InterPro" id="IPR008921">
    <property type="entry name" value="DNA_pol3_clamp-load_cplx_C"/>
</dbReference>
<dbReference type="Gene3D" id="3.40.50.300">
    <property type="entry name" value="P-loop containing nucleotide triphosphate hydrolases"/>
    <property type="match status" value="1"/>
</dbReference>
<name>A0A6C0FBV8_9ZZZZ</name>
<dbReference type="InterPro" id="IPR013725">
    <property type="entry name" value="DNA_replication_fac_RFC1_C"/>
</dbReference>
<sequence length="354" mass="40615">MHEDLIEYIKNKLENNEKCILIGSIGSGKTYAINEACKQGEIQKIVIDAGNKKSIKSIQQILQTSDYSRLVKTCIIFDGFDSFLEENVSVSAIFEMLSLYSCGVVFEINNRFSSKIERIINLNIYHIINIHSFKSSINELMGICNAIIKDSKLNISDAKLNQIINEHYPNLRKIFINLRDDVTNNYICKCGDVYDIFYSILNTDSIKLKIQMTNYDIFMIPAMMHENSILFASSAKQFHIADSFSRGDLIHTKMYKSQQWTLVDIYASISVAYPSYFMKCPSSKDKIKYGLYMSKISNIAAKKNTIKRLTDELDQSTLQHLYVILHAYKAKEKTLSKKHSSALKRLFDINTKSE</sequence>
<evidence type="ECO:0000259" key="3">
    <source>
        <dbReference type="Pfam" id="PF08519"/>
    </source>
</evidence>
<evidence type="ECO:0000256" key="1">
    <source>
        <dbReference type="ARBA" id="ARBA00006116"/>
    </source>
</evidence>
<dbReference type="GO" id="GO:0005663">
    <property type="term" value="C:DNA replication factor C complex"/>
    <property type="evidence" value="ECO:0007669"/>
    <property type="project" value="InterPro"/>
</dbReference>
<dbReference type="EMBL" id="MN738795">
    <property type="protein sequence ID" value="QHT37380.1"/>
    <property type="molecule type" value="Genomic_DNA"/>
</dbReference>
<dbReference type="SUPFAM" id="SSF48019">
    <property type="entry name" value="post-AAA+ oligomerization domain-like"/>
    <property type="match status" value="1"/>
</dbReference>
<comment type="similarity">
    <text evidence="1">Belongs to the activator 1 large subunit family.</text>
</comment>
<dbReference type="SUPFAM" id="SSF52540">
    <property type="entry name" value="P-loop containing nucleoside triphosphate hydrolases"/>
    <property type="match status" value="1"/>
</dbReference>
<organism evidence="4">
    <name type="scientific">viral metagenome</name>
    <dbReference type="NCBI Taxonomy" id="1070528"/>
    <lineage>
        <taxon>unclassified sequences</taxon>
        <taxon>metagenomes</taxon>
        <taxon>organismal metagenomes</taxon>
    </lineage>
</organism>
<dbReference type="GO" id="GO:0003689">
    <property type="term" value="F:DNA clamp loader activity"/>
    <property type="evidence" value="ECO:0007669"/>
    <property type="project" value="InterPro"/>
</dbReference>
<accession>A0A6C0FBV8</accession>
<keyword evidence="2" id="KW-0235">DNA replication</keyword>
<dbReference type="InterPro" id="IPR027417">
    <property type="entry name" value="P-loop_NTPase"/>
</dbReference>
<evidence type="ECO:0000256" key="2">
    <source>
        <dbReference type="ARBA" id="ARBA00022705"/>
    </source>
</evidence>
<protein>
    <recommendedName>
        <fullName evidence="3">DNA replication factor RFC1 C-terminal domain-containing protein</fullName>
    </recommendedName>
</protein>
<dbReference type="GO" id="GO:0006260">
    <property type="term" value="P:DNA replication"/>
    <property type="evidence" value="ECO:0007669"/>
    <property type="project" value="UniProtKB-KW"/>
</dbReference>